<reference evidence="2 3" key="1">
    <citation type="submission" date="2016-10" db="EMBL/GenBank/DDBJ databases">
        <authorList>
            <person name="de Groot N.N."/>
        </authorList>
    </citation>
    <scope>NUCLEOTIDE SEQUENCE [LARGE SCALE GENOMIC DNA]</scope>
    <source>
        <strain evidence="2 3">EP1-55-1</strain>
    </source>
</reference>
<dbReference type="STRING" id="223786.SAMN05216234_10157"/>
<evidence type="ECO:0000313" key="3">
    <source>
        <dbReference type="Proteomes" id="UP000199227"/>
    </source>
</evidence>
<dbReference type="Proteomes" id="UP000199227">
    <property type="component" value="Unassembled WGS sequence"/>
</dbReference>
<feature type="chain" id="PRO_5011601570" evidence="1">
    <location>
        <begin position="20"/>
        <end position="143"/>
    </location>
</feature>
<gene>
    <name evidence="2" type="ORF">SAMN05216234_10157</name>
</gene>
<evidence type="ECO:0000256" key="1">
    <source>
        <dbReference type="SAM" id="SignalP"/>
    </source>
</evidence>
<evidence type="ECO:0000313" key="2">
    <source>
        <dbReference type="EMBL" id="SFO87727.1"/>
    </source>
</evidence>
<feature type="signal peptide" evidence="1">
    <location>
        <begin position="1"/>
        <end position="19"/>
    </location>
</feature>
<organism evidence="2 3">
    <name type="scientific">Hydrogenimonas thermophila</name>
    <dbReference type="NCBI Taxonomy" id="223786"/>
    <lineage>
        <taxon>Bacteria</taxon>
        <taxon>Pseudomonadati</taxon>
        <taxon>Campylobacterota</taxon>
        <taxon>Epsilonproteobacteria</taxon>
        <taxon>Campylobacterales</taxon>
        <taxon>Hydrogenimonadaceae</taxon>
        <taxon>Hydrogenimonas</taxon>
    </lineage>
</organism>
<name>A0A1I5KRX0_9BACT</name>
<keyword evidence="3" id="KW-1185">Reference proteome</keyword>
<accession>A0A1I5KRX0</accession>
<dbReference type="AlphaFoldDB" id="A0A1I5KRX0"/>
<proteinExistence type="predicted"/>
<dbReference type="RefSeq" id="WP_092909766.1">
    <property type="nucleotide sequence ID" value="NZ_FOXB01000001.1"/>
</dbReference>
<dbReference type="EMBL" id="FOXB01000001">
    <property type="protein sequence ID" value="SFO87727.1"/>
    <property type="molecule type" value="Genomic_DNA"/>
</dbReference>
<sequence length="143" mass="16250">MKYFNLLFLCLGMALPLYSENIPMPPAMPSVNLNTKNDLKKIEKKVTKKSSSKNSCSLIPPMIVNLPPMLEDDLEKCKNSMYLPTKTIAEKKLKMLLKKEVKVNSVDIVNGFSMLYKIYTNKGIYYCNKKIDKCLFASVGVIE</sequence>
<protein>
    <submittedName>
        <fullName evidence="2">Uncharacterized protein</fullName>
    </submittedName>
</protein>
<keyword evidence="1" id="KW-0732">Signal</keyword>